<keyword evidence="3" id="KW-1185">Reference proteome</keyword>
<name>A0A1I3QEK5_9FLAO</name>
<dbReference type="InterPro" id="IPR011990">
    <property type="entry name" value="TPR-like_helical_dom_sf"/>
</dbReference>
<gene>
    <name evidence="2" type="ORF">SAMN05443431_10698</name>
</gene>
<dbReference type="Gene3D" id="1.25.40.10">
    <property type="entry name" value="Tetratricopeptide repeat domain"/>
    <property type="match status" value="1"/>
</dbReference>
<feature type="repeat" description="TPR" evidence="1">
    <location>
        <begin position="613"/>
        <end position="646"/>
    </location>
</feature>
<proteinExistence type="predicted"/>
<dbReference type="EMBL" id="FORM01000006">
    <property type="protein sequence ID" value="SFJ32135.1"/>
    <property type="molecule type" value="Genomic_DNA"/>
</dbReference>
<evidence type="ECO:0000313" key="2">
    <source>
        <dbReference type="EMBL" id="SFJ32135.1"/>
    </source>
</evidence>
<organism evidence="2 3">
    <name type="scientific">Olleya namhaensis</name>
    <dbReference type="NCBI Taxonomy" id="1144750"/>
    <lineage>
        <taxon>Bacteria</taxon>
        <taxon>Pseudomonadati</taxon>
        <taxon>Bacteroidota</taxon>
        <taxon>Flavobacteriia</taxon>
        <taxon>Flavobacteriales</taxon>
        <taxon>Flavobacteriaceae</taxon>
    </lineage>
</organism>
<evidence type="ECO:0008006" key="4">
    <source>
        <dbReference type="Google" id="ProtNLM"/>
    </source>
</evidence>
<dbReference type="SUPFAM" id="SSF48452">
    <property type="entry name" value="TPR-like"/>
    <property type="match status" value="3"/>
</dbReference>
<evidence type="ECO:0000256" key="1">
    <source>
        <dbReference type="PROSITE-ProRule" id="PRU00339"/>
    </source>
</evidence>
<dbReference type="InterPro" id="IPR019734">
    <property type="entry name" value="TPR_rpt"/>
</dbReference>
<dbReference type="Proteomes" id="UP000199559">
    <property type="component" value="Unassembled WGS sequence"/>
</dbReference>
<sequence length="747" mass="86959">MMITRKDLIQHITRAEQLYAANLYSQLASHITAVQEHFELLEETDYARFYRIVMLYICAFEDVNMPVMESYLEALESIGEVEASDYELICSYYTQCDASVYKKAVVAFPYNDTLHLHYALKLQHDKRYADAILILEYILECYPALTEVRFLLHDIQTAQLLKLCTSEEAAHYNDVLALASATHNLDALTGLEMDPRLDPKSKTLIHIQLSIWNSKSVEIAQRWQTEWKLLDLTPTTRYLLADYAQSFMRYDLVAQILRAPKTPEFPEDNFRTFDQYKVYMQDLANSGWQLAQHHYLLVGNSAYYHTGDDNIFNICVTQGLAQNPKNPLLLVLKAKYFYSKEDYNQTGAAYHEAFKNGLRLSEYLFYLLEVNNRIKSWQGILDIVKQFHKGQTPTLKTLFFQARALVNLQQHDAALEVINEALEDFPHPAHSYAPWLYNMRMEYHRKNYNYDAFLEDLHKEVGFYKTGDNDYCQTINCGVEALFEKEDYEECYNYAIYNHEQGKLYPHLYPVFQWICFYEFALQKPDDLEDVTTADLVTEPSTFIDYRNNGLIYWILGDKVAGADALQQAANLATNKALYLRLAIACANEGFNYDKSEILCEIFKTETPEARNWRTDYDYGQIILDKDNYQEAYKVFSELLQSYPKTSFYAFPRAFNNMFASVFRDCSKGIGNISAFHKYTALHLSNDNPSVFIAKEEQTYADQHYTNDLFLRHNLLEYASRLECGLTDVEKEALLQIKTTISATYFV</sequence>
<dbReference type="AlphaFoldDB" id="A0A1I3QEK5"/>
<protein>
    <recommendedName>
        <fullName evidence="4">Tetratricopeptide repeat-containing protein</fullName>
    </recommendedName>
</protein>
<reference evidence="3" key="1">
    <citation type="submission" date="2016-10" db="EMBL/GenBank/DDBJ databases">
        <authorList>
            <person name="Varghese N."/>
            <person name="Submissions S."/>
        </authorList>
    </citation>
    <scope>NUCLEOTIDE SEQUENCE [LARGE SCALE GENOMIC DNA]</scope>
    <source>
        <strain evidence="3">DSM 28881</strain>
    </source>
</reference>
<keyword evidence="1" id="KW-0802">TPR repeat</keyword>
<dbReference type="PROSITE" id="PS50005">
    <property type="entry name" value="TPR"/>
    <property type="match status" value="1"/>
</dbReference>
<dbReference type="STRING" id="1144750.SAMN05443431_10698"/>
<accession>A0A1I3QEK5</accession>
<evidence type="ECO:0000313" key="3">
    <source>
        <dbReference type="Proteomes" id="UP000199559"/>
    </source>
</evidence>
<dbReference type="RefSeq" id="WP_143067814.1">
    <property type="nucleotide sequence ID" value="NZ_FORM01000006.1"/>
</dbReference>